<organism evidence="10">
    <name type="scientific">Streptomyces sp. R28</name>
    <dbReference type="NCBI Taxonomy" id="3238628"/>
    <lineage>
        <taxon>Bacteria</taxon>
        <taxon>Bacillati</taxon>
        <taxon>Actinomycetota</taxon>
        <taxon>Actinomycetes</taxon>
        <taxon>Kitasatosporales</taxon>
        <taxon>Streptomycetaceae</taxon>
        <taxon>Streptomyces</taxon>
    </lineage>
</organism>
<gene>
    <name evidence="10" type="ORF">AB5J49_35155</name>
</gene>
<comment type="function">
    <text evidence="8">Ferredoxins are iron-sulfur proteins that transfer electrons in a wide variety of metabolic reactions.</text>
</comment>
<evidence type="ECO:0000256" key="3">
    <source>
        <dbReference type="ARBA" id="ARBA00022723"/>
    </source>
</evidence>
<evidence type="ECO:0000256" key="5">
    <source>
        <dbReference type="ARBA" id="ARBA00023004"/>
    </source>
</evidence>
<feature type="domain" description="4Fe-4S ferredoxin-type" evidence="9">
    <location>
        <begin position="1"/>
        <end position="29"/>
    </location>
</feature>
<keyword evidence="7" id="KW-0003">3Fe-4S</keyword>
<evidence type="ECO:0000256" key="2">
    <source>
        <dbReference type="ARBA" id="ARBA00022448"/>
    </source>
</evidence>
<proteinExistence type="predicted"/>
<dbReference type="GO" id="GO:0009055">
    <property type="term" value="F:electron transfer activity"/>
    <property type="evidence" value="ECO:0007669"/>
    <property type="project" value="UniProtKB-UniRule"/>
</dbReference>
<evidence type="ECO:0000256" key="4">
    <source>
        <dbReference type="ARBA" id="ARBA00022982"/>
    </source>
</evidence>
<dbReference type="SUPFAM" id="SSF54862">
    <property type="entry name" value="4Fe-4S ferredoxins"/>
    <property type="match status" value="1"/>
</dbReference>
<keyword evidence="4 8" id="KW-0249">Electron transport</keyword>
<dbReference type="InterPro" id="IPR051269">
    <property type="entry name" value="Fe-S_cluster_ET"/>
</dbReference>
<dbReference type="RefSeq" id="WP_369172880.1">
    <property type="nucleotide sequence ID" value="NZ_CP163439.1"/>
</dbReference>
<dbReference type="GO" id="GO:0005506">
    <property type="term" value="F:iron ion binding"/>
    <property type="evidence" value="ECO:0007669"/>
    <property type="project" value="UniProtKB-UniRule"/>
</dbReference>
<protein>
    <recommendedName>
        <fullName evidence="8">Ferredoxin</fullName>
    </recommendedName>
</protein>
<comment type="cofactor">
    <cofactor evidence="1">
        <name>[3Fe-4S] cluster</name>
        <dbReference type="ChEBI" id="CHEBI:21137"/>
    </cofactor>
</comment>
<dbReference type="PROSITE" id="PS51379">
    <property type="entry name" value="4FE4S_FER_2"/>
    <property type="match status" value="1"/>
</dbReference>
<dbReference type="PRINTS" id="PR00352">
    <property type="entry name" value="3FE4SFRDOXIN"/>
</dbReference>
<evidence type="ECO:0000256" key="6">
    <source>
        <dbReference type="ARBA" id="ARBA00023014"/>
    </source>
</evidence>
<dbReference type="EMBL" id="CP163439">
    <property type="protein sequence ID" value="XDQ38176.1"/>
    <property type="molecule type" value="Genomic_DNA"/>
</dbReference>
<keyword evidence="5 8" id="KW-0408">Iron</keyword>
<dbReference type="InterPro" id="IPR001080">
    <property type="entry name" value="3Fe4S_ferredoxin"/>
</dbReference>
<accession>A0AB39Q5U0</accession>
<evidence type="ECO:0000313" key="10">
    <source>
        <dbReference type="EMBL" id="XDQ38176.1"/>
    </source>
</evidence>
<dbReference type="AlphaFoldDB" id="A0AB39Q5U0"/>
<sequence>MRVRIARDLCVGAGQCERSAPDVFAQDDSGLSRALTEAPAAEQRPSVREAASLCPVRAVLVADDPDARRDPWETP</sequence>
<reference evidence="10" key="1">
    <citation type="submission" date="2024-07" db="EMBL/GenBank/DDBJ databases">
        <authorList>
            <person name="Yu S.T."/>
        </authorList>
    </citation>
    <scope>NUCLEOTIDE SEQUENCE</scope>
    <source>
        <strain evidence="10">R28</strain>
    </source>
</reference>
<evidence type="ECO:0000259" key="9">
    <source>
        <dbReference type="PROSITE" id="PS51379"/>
    </source>
</evidence>
<dbReference type="InterPro" id="IPR017896">
    <property type="entry name" value="4Fe4S_Fe-S-bd"/>
</dbReference>
<evidence type="ECO:0000256" key="7">
    <source>
        <dbReference type="ARBA" id="ARBA00023291"/>
    </source>
</evidence>
<dbReference type="PANTHER" id="PTHR36923:SF3">
    <property type="entry name" value="FERREDOXIN"/>
    <property type="match status" value="1"/>
</dbReference>
<keyword evidence="2 8" id="KW-0813">Transport</keyword>
<name>A0AB39Q5U0_9ACTN</name>
<dbReference type="Gene3D" id="3.30.70.20">
    <property type="match status" value="1"/>
</dbReference>
<dbReference type="PANTHER" id="PTHR36923">
    <property type="entry name" value="FERREDOXIN"/>
    <property type="match status" value="1"/>
</dbReference>
<evidence type="ECO:0000256" key="8">
    <source>
        <dbReference type="RuleBase" id="RU368020"/>
    </source>
</evidence>
<keyword evidence="3 8" id="KW-0479">Metal-binding</keyword>
<evidence type="ECO:0000256" key="1">
    <source>
        <dbReference type="ARBA" id="ARBA00001927"/>
    </source>
</evidence>
<dbReference type="Pfam" id="PF13459">
    <property type="entry name" value="Fer4_15"/>
    <property type="match status" value="1"/>
</dbReference>
<dbReference type="GO" id="GO:0051538">
    <property type="term" value="F:3 iron, 4 sulfur cluster binding"/>
    <property type="evidence" value="ECO:0007669"/>
    <property type="project" value="UniProtKB-KW"/>
</dbReference>
<keyword evidence="6 8" id="KW-0411">Iron-sulfur</keyword>